<organism evidence="7 8">
    <name type="scientific">Calidithermus roseus</name>
    <dbReference type="NCBI Taxonomy" id="1644118"/>
    <lineage>
        <taxon>Bacteria</taxon>
        <taxon>Thermotogati</taxon>
        <taxon>Deinococcota</taxon>
        <taxon>Deinococci</taxon>
        <taxon>Thermales</taxon>
        <taxon>Thermaceae</taxon>
        <taxon>Calidithermus</taxon>
    </lineage>
</organism>
<dbReference type="RefSeq" id="WP_119277098.1">
    <property type="nucleotide sequence ID" value="NZ_QWLA01000024.1"/>
</dbReference>
<evidence type="ECO:0000256" key="3">
    <source>
        <dbReference type="ARBA" id="ARBA00022777"/>
    </source>
</evidence>
<keyword evidence="1 7" id="KW-0808">Transferase</keyword>
<evidence type="ECO:0000313" key="7">
    <source>
        <dbReference type="EMBL" id="RIH86960.1"/>
    </source>
</evidence>
<evidence type="ECO:0000256" key="2">
    <source>
        <dbReference type="ARBA" id="ARBA00022741"/>
    </source>
</evidence>
<dbReference type="Proteomes" id="UP000265341">
    <property type="component" value="Unassembled WGS sequence"/>
</dbReference>
<sequence>MSRFAILLGGRLEITPRLRRELERGEGLRVIAADGGMVHARALGLPVELWVGDFDSSPPELLAQYPEVPREVYPREKDKTDGELAIVAARSRGAGELLLLGALGGQSDHSLAHLTLALTLARQGLRIVLSSGLEEAHPLLPGRHRFDFPPSTPFSLIPLTDLHGLGIRGARWELAQTQVALGESLTLSNQVTSPEGLEVELAQGYGILIAQFK</sequence>
<comment type="caution">
    <text evidence="7">The sequence shown here is derived from an EMBL/GenBank/DDBJ whole genome shotgun (WGS) entry which is preliminary data.</text>
</comment>
<dbReference type="GO" id="GO:0009229">
    <property type="term" value="P:thiamine diphosphate biosynthetic process"/>
    <property type="evidence" value="ECO:0007669"/>
    <property type="project" value="InterPro"/>
</dbReference>
<dbReference type="GO" id="GO:0004788">
    <property type="term" value="F:thiamine diphosphokinase activity"/>
    <property type="evidence" value="ECO:0007669"/>
    <property type="project" value="UniProtKB-UniRule"/>
</dbReference>
<evidence type="ECO:0000313" key="8">
    <source>
        <dbReference type="Proteomes" id="UP000265341"/>
    </source>
</evidence>
<dbReference type="EC" id="2.7.6.2" evidence="5"/>
<keyword evidence="3 7" id="KW-0418">Kinase</keyword>
<dbReference type="GO" id="GO:0030975">
    <property type="term" value="F:thiamine binding"/>
    <property type="evidence" value="ECO:0007669"/>
    <property type="project" value="InterPro"/>
</dbReference>
<evidence type="ECO:0000256" key="1">
    <source>
        <dbReference type="ARBA" id="ARBA00022679"/>
    </source>
</evidence>
<dbReference type="OrthoDB" id="9804377at2"/>
<dbReference type="InterPro" id="IPR036759">
    <property type="entry name" value="TPK_catalytic_sf"/>
</dbReference>
<dbReference type="NCBIfam" id="TIGR01378">
    <property type="entry name" value="thi_PPkinase"/>
    <property type="match status" value="1"/>
</dbReference>
<accession>A0A399ETU5</accession>
<keyword evidence="8" id="KW-1185">Reference proteome</keyword>
<dbReference type="SUPFAM" id="SSF63999">
    <property type="entry name" value="Thiamin pyrophosphokinase, catalytic domain"/>
    <property type="match status" value="1"/>
</dbReference>
<dbReference type="Gene3D" id="3.40.50.10240">
    <property type="entry name" value="Thiamin pyrophosphokinase, catalytic domain"/>
    <property type="match status" value="1"/>
</dbReference>
<proteinExistence type="predicted"/>
<dbReference type="InterPro" id="IPR007373">
    <property type="entry name" value="Thiamin_PyroPKinase_B1-bd"/>
</dbReference>
<evidence type="ECO:0000259" key="6">
    <source>
        <dbReference type="SMART" id="SM00983"/>
    </source>
</evidence>
<dbReference type="PANTHER" id="PTHR41299:SF1">
    <property type="entry name" value="THIAMINE PYROPHOSPHOKINASE"/>
    <property type="match status" value="1"/>
</dbReference>
<gene>
    <name evidence="7" type="primary">thiN</name>
    <name evidence="7" type="ORF">Mrose_01541</name>
</gene>
<dbReference type="Pfam" id="PF04263">
    <property type="entry name" value="TPK_catalytic"/>
    <property type="match status" value="1"/>
</dbReference>
<dbReference type="GO" id="GO:0006772">
    <property type="term" value="P:thiamine metabolic process"/>
    <property type="evidence" value="ECO:0007669"/>
    <property type="project" value="UniProtKB-UniRule"/>
</dbReference>
<dbReference type="InterPro" id="IPR007371">
    <property type="entry name" value="TPK_catalytic"/>
</dbReference>
<keyword evidence="4" id="KW-0067">ATP-binding</keyword>
<dbReference type="CDD" id="cd07995">
    <property type="entry name" value="TPK"/>
    <property type="match status" value="1"/>
</dbReference>
<evidence type="ECO:0000256" key="4">
    <source>
        <dbReference type="ARBA" id="ARBA00022840"/>
    </source>
</evidence>
<dbReference type="GO" id="GO:0016301">
    <property type="term" value="F:kinase activity"/>
    <property type="evidence" value="ECO:0007669"/>
    <property type="project" value="UniProtKB-KW"/>
</dbReference>
<feature type="domain" description="Thiamin pyrophosphokinase thiamin-binding" evidence="6">
    <location>
        <begin position="142"/>
        <end position="207"/>
    </location>
</feature>
<reference evidence="7 8" key="1">
    <citation type="submission" date="2018-08" db="EMBL/GenBank/DDBJ databases">
        <title>Meiothermus roseus NBRC 110900 genome sequencing project.</title>
        <authorList>
            <person name="Da Costa M.S."/>
            <person name="Albuquerque L."/>
            <person name="Raposo P."/>
            <person name="Froufe H.J.C."/>
            <person name="Barroso C.S."/>
            <person name="Egas C."/>
        </authorList>
    </citation>
    <scope>NUCLEOTIDE SEQUENCE [LARGE SCALE GENOMIC DNA]</scope>
    <source>
        <strain evidence="7 8">NBRC 110900</strain>
    </source>
</reference>
<name>A0A399ETU5_9DEIN</name>
<dbReference type="InterPro" id="IPR006282">
    <property type="entry name" value="Thi_PPkinase"/>
</dbReference>
<protein>
    <recommendedName>
        <fullName evidence="5">Thiamine diphosphokinase</fullName>
        <ecNumber evidence="5">2.7.6.2</ecNumber>
    </recommendedName>
</protein>
<dbReference type="EMBL" id="QWLA01000024">
    <property type="protein sequence ID" value="RIH86960.1"/>
    <property type="molecule type" value="Genomic_DNA"/>
</dbReference>
<dbReference type="AlphaFoldDB" id="A0A399ETU5"/>
<dbReference type="Pfam" id="PF04265">
    <property type="entry name" value="TPK_B1_binding"/>
    <property type="match status" value="1"/>
</dbReference>
<dbReference type="GO" id="GO:0005524">
    <property type="term" value="F:ATP binding"/>
    <property type="evidence" value="ECO:0007669"/>
    <property type="project" value="UniProtKB-KW"/>
</dbReference>
<evidence type="ECO:0000256" key="5">
    <source>
        <dbReference type="NCBIfam" id="TIGR01378"/>
    </source>
</evidence>
<dbReference type="SMART" id="SM00983">
    <property type="entry name" value="TPK_B1_binding"/>
    <property type="match status" value="1"/>
</dbReference>
<dbReference type="PANTHER" id="PTHR41299">
    <property type="entry name" value="THIAMINE PYROPHOSPHOKINASE"/>
    <property type="match status" value="1"/>
</dbReference>
<dbReference type="InterPro" id="IPR053149">
    <property type="entry name" value="TPK"/>
</dbReference>
<keyword evidence="2" id="KW-0547">Nucleotide-binding</keyword>